<organism evidence="1 3">
    <name type="scientific">Durusdinium trenchii</name>
    <dbReference type="NCBI Taxonomy" id="1381693"/>
    <lineage>
        <taxon>Eukaryota</taxon>
        <taxon>Sar</taxon>
        <taxon>Alveolata</taxon>
        <taxon>Dinophyceae</taxon>
        <taxon>Suessiales</taxon>
        <taxon>Symbiodiniaceae</taxon>
        <taxon>Durusdinium</taxon>
    </lineage>
</organism>
<name>A0ABP0PEH1_9DINO</name>
<reference evidence="1 3" key="1">
    <citation type="submission" date="2024-02" db="EMBL/GenBank/DDBJ databases">
        <authorList>
            <person name="Chen Y."/>
            <person name="Shah S."/>
            <person name="Dougan E. K."/>
            <person name="Thang M."/>
            <person name="Chan C."/>
        </authorList>
    </citation>
    <scope>NUCLEOTIDE SEQUENCE [LARGE SCALE GENOMIC DNA]</scope>
</reference>
<keyword evidence="3" id="KW-1185">Reference proteome</keyword>
<proteinExistence type="predicted"/>
<dbReference type="EMBL" id="CAXAMM010035557">
    <property type="protein sequence ID" value="CAK9074428.1"/>
    <property type="molecule type" value="Genomic_DNA"/>
</dbReference>
<dbReference type="EMBL" id="CAXAMM010042350">
    <property type="protein sequence ID" value="CAK9104290.1"/>
    <property type="molecule type" value="Genomic_DNA"/>
</dbReference>
<dbReference type="Gene3D" id="3.30.470.20">
    <property type="entry name" value="ATP-grasp fold, B domain"/>
    <property type="match status" value="1"/>
</dbReference>
<comment type="caution">
    <text evidence="1">The sequence shown here is derived from an EMBL/GenBank/DDBJ whole genome shotgun (WGS) entry which is preliminary data.</text>
</comment>
<accession>A0ABP0PEH1</accession>
<evidence type="ECO:0000313" key="2">
    <source>
        <dbReference type="EMBL" id="CAK9104290.1"/>
    </source>
</evidence>
<protein>
    <submittedName>
        <fullName evidence="1">Polynucleotide 5'-hydroxyl-kinase GRC3</fullName>
    </submittedName>
</protein>
<gene>
    <name evidence="1" type="ORF">SCF082_LOCUS36239</name>
    <name evidence="2" type="ORF">SCF082_LOCUS48675</name>
</gene>
<dbReference type="Proteomes" id="UP001642464">
    <property type="component" value="Unassembled WGS sequence"/>
</dbReference>
<evidence type="ECO:0000313" key="3">
    <source>
        <dbReference type="Proteomes" id="UP001642464"/>
    </source>
</evidence>
<sequence length="373" mass="42390">MMPQEELVWGIWPQPVPGCTPLTPWRPTRCGSLKTMAMRSKSQPRLAKVRWNMGPCQHETWAAALQKLEVEPEFCTLRQWRGFQIGSNRFHVRMNLDFCHDKHELAKALLQEPTAAAYLPETYLSISDFVQSGQSDLEDGRWFLKISDVDYGCGILCFETPLTSVQLEGKLAELQQEALRRLTELRKAKGCKPREIGGHIVIQKAVETRLEKAQTRGFKEDLRVYVCCSISVPHRVFVYRRMGLRRAPAALAAAALGKHLDNAAQCTHYGHITPVSSAEDWPAYPLMFPQICRAVGSIMKVVTPVLEERCTVLLGMDFICDEQRPYLLEINQVPRLCYEDPQVQAWTEGMAIDFLRLVVLHETLGSRSAWLPV</sequence>
<dbReference type="SUPFAM" id="SSF56059">
    <property type="entry name" value="Glutathione synthetase ATP-binding domain-like"/>
    <property type="match status" value="1"/>
</dbReference>
<evidence type="ECO:0000313" key="1">
    <source>
        <dbReference type="EMBL" id="CAK9074428.1"/>
    </source>
</evidence>